<sequence length="461" mass="51851">MSPLLSSPLLSSPLLSSPLLSSPLLSSPLLSSPLLSSPLLSESPRCPVQILVPASFSALTQPHHSRNWNYRLSESSLLSLFHFRMTMDALQLANTAFAVDMFKKLCEKDKRANIIFSPLCTSTSLALAYKATKGDTAEQMKQVLHLQDVKDVSFGFQTITSDVSKLSSFFALKMVKRLFVDKSLNPTTDFVNSTKRPFPSELELVEFKEKTEETREKINKSLSELTDGKMENVLNEDSVSDQTQILLVNAAYFVTNWMKKFPEAEIKECPFKANKTETKPVQMMNLEATFCLGYVKDLNVAILELPCLNKHISMLILLPKEIEDETTGLEKLEKALTPETLLQWTNPSMMANTKVNVFLPKFSVEGDYDLKPLLESLGMTNIFNETASDFSEMCETKGVVVSKVIHKVSLEVNEQGGDSREVPGYRILQHKDEFKADHPFIFLFRHNKTRNVILSGRFCSP</sequence>
<reference evidence="3" key="1">
    <citation type="submission" date="2025-08" db="UniProtKB">
        <authorList>
            <consortium name="Ensembl"/>
        </authorList>
    </citation>
    <scope>IDENTIFICATION</scope>
</reference>
<name>A0A8C5IGY5_JUNHY</name>
<dbReference type="FunFam" id="2.30.39.10:FF:000001">
    <property type="entry name" value="Serpin family B member 2"/>
    <property type="match status" value="1"/>
</dbReference>
<dbReference type="Proteomes" id="UP000694408">
    <property type="component" value="Unplaced"/>
</dbReference>
<evidence type="ECO:0000313" key="4">
    <source>
        <dbReference type="Proteomes" id="UP000694408"/>
    </source>
</evidence>
<dbReference type="FunFam" id="3.30.497.10:FF:000009">
    <property type="entry name" value="serpin B5 isoform X2"/>
    <property type="match status" value="1"/>
</dbReference>
<reference evidence="3" key="2">
    <citation type="submission" date="2025-09" db="UniProtKB">
        <authorList>
            <consortium name="Ensembl"/>
        </authorList>
    </citation>
    <scope>IDENTIFICATION</scope>
</reference>
<dbReference type="SUPFAM" id="SSF56574">
    <property type="entry name" value="Serpins"/>
    <property type="match status" value="1"/>
</dbReference>
<dbReference type="PROSITE" id="PS00284">
    <property type="entry name" value="SERPIN"/>
    <property type="match status" value="1"/>
</dbReference>
<dbReference type="GO" id="GO:0004867">
    <property type="term" value="F:serine-type endopeptidase inhibitor activity"/>
    <property type="evidence" value="ECO:0007669"/>
    <property type="project" value="InterPro"/>
</dbReference>
<dbReference type="GO" id="GO:0005615">
    <property type="term" value="C:extracellular space"/>
    <property type="evidence" value="ECO:0007669"/>
    <property type="project" value="InterPro"/>
</dbReference>
<dbReference type="InterPro" id="IPR036186">
    <property type="entry name" value="Serpin_sf"/>
</dbReference>
<comment type="similarity">
    <text evidence="1">Belongs to the serpin family. Ov-serpin subfamily.</text>
</comment>
<organism evidence="3 4">
    <name type="scientific">Junco hyemalis</name>
    <name type="common">Dark-eyed junco</name>
    <dbReference type="NCBI Taxonomy" id="40217"/>
    <lineage>
        <taxon>Eukaryota</taxon>
        <taxon>Metazoa</taxon>
        <taxon>Chordata</taxon>
        <taxon>Craniata</taxon>
        <taxon>Vertebrata</taxon>
        <taxon>Euteleostomi</taxon>
        <taxon>Archelosauria</taxon>
        <taxon>Archosauria</taxon>
        <taxon>Dinosauria</taxon>
        <taxon>Saurischia</taxon>
        <taxon>Theropoda</taxon>
        <taxon>Coelurosauria</taxon>
        <taxon>Aves</taxon>
        <taxon>Neognathae</taxon>
        <taxon>Neoaves</taxon>
        <taxon>Telluraves</taxon>
        <taxon>Australaves</taxon>
        <taxon>Passeriformes</taxon>
        <taxon>Passerellidae</taxon>
        <taxon>Junco</taxon>
    </lineage>
</organism>
<dbReference type="InterPro" id="IPR023795">
    <property type="entry name" value="Serpin_CS"/>
</dbReference>
<proteinExistence type="inferred from homology"/>
<dbReference type="OMA" id="FITNWMK"/>
<feature type="domain" description="Serpin" evidence="2">
    <location>
        <begin position="99"/>
        <end position="461"/>
    </location>
</feature>
<dbReference type="Ensembl" id="ENSJHYT00000005235.1">
    <property type="protein sequence ID" value="ENSJHYP00000004216.1"/>
    <property type="gene ID" value="ENSJHYG00000003512.1"/>
</dbReference>
<dbReference type="PRINTS" id="PR00676">
    <property type="entry name" value="MASPIN"/>
</dbReference>
<evidence type="ECO:0000259" key="2">
    <source>
        <dbReference type="SMART" id="SM00093"/>
    </source>
</evidence>
<dbReference type="Gene3D" id="3.30.497.10">
    <property type="entry name" value="Antithrombin, subunit I, domain 2"/>
    <property type="match status" value="1"/>
</dbReference>
<dbReference type="Pfam" id="PF00079">
    <property type="entry name" value="Serpin"/>
    <property type="match status" value="1"/>
</dbReference>
<dbReference type="Gene3D" id="2.30.39.10">
    <property type="entry name" value="Alpha-1-antitrypsin, domain 1"/>
    <property type="match status" value="1"/>
</dbReference>
<evidence type="ECO:0000256" key="1">
    <source>
        <dbReference type="ARBA" id="ARBA00006426"/>
    </source>
</evidence>
<dbReference type="AlphaFoldDB" id="A0A8C5IGY5"/>
<dbReference type="InterPro" id="IPR000215">
    <property type="entry name" value="Serpin_fam"/>
</dbReference>
<dbReference type="PANTHER" id="PTHR11461:SF55">
    <property type="entry name" value="SERPIN B5"/>
    <property type="match status" value="1"/>
</dbReference>
<protein>
    <submittedName>
        <fullName evidence="3">Serpin family B member 5</fullName>
    </submittedName>
</protein>
<dbReference type="InterPro" id="IPR023796">
    <property type="entry name" value="Serpin_dom"/>
</dbReference>
<accession>A0A8C5IGY5</accession>
<dbReference type="InterPro" id="IPR042178">
    <property type="entry name" value="Serpin_sf_1"/>
</dbReference>
<dbReference type="InterPro" id="IPR042185">
    <property type="entry name" value="Serpin_sf_2"/>
</dbReference>
<dbReference type="SMART" id="SM00093">
    <property type="entry name" value="SERPIN"/>
    <property type="match status" value="1"/>
</dbReference>
<dbReference type="InterPro" id="IPR000240">
    <property type="entry name" value="Serpin_B9/Maspin"/>
</dbReference>
<evidence type="ECO:0000313" key="3">
    <source>
        <dbReference type="Ensembl" id="ENSJHYP00000004216.1"/>
    </source>
</evidence>
<dbReference type="PANTHER" id="PTHR11461">
    <property type="entry name" value="SERINE PROTEASE INHIBITOR, SERPIN"/>
    <property type="match status" value="1"/>
</dbReference>
<keyword evidence="4" id="KW-1185">Reference proteome</keyword>